<reference evidence="6" key="1">
    <citation type="submission" date="2018-07" db="EMBL/GenBank/DDBJ databases">
        <authorList>
            <consortium name="Genoscope - CEA"/>
            <person name="William W."/>
        </authorList>
    </citation>
    <scope>NUCLEOTIDE SEQUENCE</scope>
    <source>
        <strain evidence="6">IK1</strain>
    </source>
</reference>
<evidence type="ECO:0000256" key="2">
    <source>
        <dbReference type="ARBA" id="ARBA00023125"/>
    </source>
</evidence>
<dbReference type="PANTHER" id="PTHR30055:SF234">
    <property type="entry name" value="HTH-TYPE TRANSCRIPTIONAL REGULATOR BETI"/>
    <property type="match status" value="1"/>
</dbReference>
<evidence type="ECO:0000256" key="3">
    <source>
        <dbReference type="ARBA" id="ARBA00023163"/>
    </source>
</evidence>
<protein>
    <submittedName>
        <fullName evidence="6">Putative Transcriptional regulator, TetR family</fullName>
    </submittedName>
</protein>
<evidence type="ECO:0000256" key="1">
    <source>
        <dbReference type="ARBA" id="ARBA00023015"/>
    </source>
</evidence>
<dbReference type="InterPro" id="IPR036271">
    <property type="entry name" value="Tet_transcr_reg_TetR-rel_C_sf"/>
</dbReference>
<dbReference type="PRINTS" id="PR00455">
    <property type="entry name" value="HTHTETR"/>
</dbReference>
<dbReference type="InterPro" id="IPR009057">
    <property type="entry name" value="Homeodomain-like_sf"/>
</dbReference>
<dbReference type="Gene3D" id="1.10.10.60">
    <property type="entry name" value="Homeodomain-like"/>
    <property type="match status" value="1"/>
</dbReference>
<dbReference type="Pfam" id="PF00440">
    <property type="entry name" value="TetR_N"/>
    <property type="match status" value="1"/>
</dbReference>
<dbReference type="EMBL" id="UPXX01000036">
    <property type="protein sequence ID" value="VBB48534.1"/>
    <property type="molecule type" value="Genomic_DNA"/>
</dbReference>
<name>A0A653AKD2_UNCDX</name>
<dbReference type="Gene3D" id="1.10.357.10">
    <property type="entry name" value="Tetracycline Repressor, domain 2"/>
    <property type="match status" value="1"/>
</dbReference>
<dbReference type="PROSITE" id="PS50977">
    <property type="entry name" value="HTH_TETR_2"/>
    <property type="match status" value="1"/>
</dbReference>
<dbReference type="GO" id="GO:0003700">
    <property type="term" value="F:DNA-binding transcription factor activity"/>
    <property type="evidence" value="ECO:0007669"/>
    <property type="project" value="TreeGrafter"/>
</dbReference>
<sequence length="210" mass="23374">MSRKETILEAATALFARKGFSSTPTSTIAREAGVAEGLVFHYFKSKKGILLCILEDVVERYLSGCRARFENCPTGLDAVKALIGFHFEFGSENTDALLVLIRDVPSSFSRNSAPPDQDTAYGIHRIICIWEECIDRGRRDGSLSHDLSPRETAFVIQGMLIGISRLKFMTSLEASCLSTQATEFCLRALRPRKKNEQTISKQENGKGYNK</sequence>
<feature type="domain" description="HTH tetR-type" evidence="5">
    <location>
        <begin position="1"/>
        <end position="61"/>
    </location>
</feature>
<proteinExistence type="predicted"/>
<evidence type="ECO:0000259" key="5">
    <source>
        <dbReference type="PROSITE" id="PS50977"/>
    </source>
</evidence>
<keyword evidence="2 4" id="KW-0238">DNA-binding</keyword>
<dbReference type="AlphaFoldDB" id="A0A653AKD2"/>
<keyword evidence="3" id="KW-0804">Transcription</keyword>
<organism evidence="6">
    <name type="scientific">Uncultured Desulfatiglans sp</name>
    <dbReference type="NCBI Taxonomy" id="1748965"/>
    <lineage>
        <taxon>Bacteria</taxon>
        <taxon>Pseudomonadati</taxon>
        <taxon>Thermodesulfobacteriota</taxon>
        <taxon>Desulfobacteria</taxon>
        <taxon>Desulfatiglandales</taxon>
        <taxon>Desulfatiglandaceae</taxon>
        <taxon>Desulfatiglans</taxon>
        <taxon>environmental samples</taxon>
    </lineage>
</organism>
<dbReference type="GO" id="GO:0000976">
    <property type="term" value="F:transcription cis-regulatory region binding"/>
    <property type="evidence" value="ECO:0007669"/>
    <property type="project" value="TreeGrafter"/>
</dbReference>
<dbReference type="SUPFAM" id="SSF48498">
    <property type="entry name" value="Tetracyclin repressor-like, C-terminal domain"/>
    <property type="match status" value="1"/>
</dbReference>
<feature type="DNA-binding region" description="H-T-H motif" evidence="4">
    <location>
        <begin position="24"/>
        <end position="43"/>
    </location>
</feature>
<dbReference type="PANTHER" id="PTHR30055">
    <property type="entry name" value="HTH-TYPE TRANSCRIPTIONAL REGULATOR RUTR"/>
    <property type="match status" value="1"/>
</dbReference>
<accession>A0A653AKD2</accession>
<evidence type="ECO:0000313" key="6">
    <source>
        <dbReference type="EMBL" id="VBB48534.1"/>
    </source>
</evidence>
<evidence type="ECO:0000256" key="4">
    <source>
        <dbReference type="PROSITE-ProRule" id="PRU00335"/>
    </source>
</evidence>
<dbReference type="InterPro" id="IPR050109">
    <property type="entry name" value="HTH-type_TetR-like_transc_reg"/>
</dbReference>
<gene>
    <name evidence="6" type="ORF">TRIP_B90006</name>
</gene>
<dbReference type="SUPFAM" id="SSF46689">
    <property type="entry name" value="Homeodomain-like"/>
    <property type="match status" value="1"/>
</dbReference>
<dbReference type="InterPro" id="IPR001647">
    <property type="entry name" value="HTH_TetR"/>
</dbReference>
<keyword evidence="1" id="KW-0805">Transcription regulation</keyword>